<dbReference type="EMBL" id="GECL01000380">
    <property type="protein sequence ID" value="JAP05744.1"/>
    <property type="molecule type" value="Transcribed_RNA"/>
</dbReference>
<proteinExistence type="predicted"/>
<feature type="compositionally biased region" description="Basic and acidic residues" evidence="1">
    <location>
        <begin position="46"/>
        <end position="55"/>
    </location>
</feature>
<name>A0A0V0GCE9_TRIDM</name>
<protein>
    <submittedName>
        <fullName evidence="2">Uncharacterized protein</fullName>
    </submittedName>
</protein>
<accession>A0A0V0GCE9</accession>
<feature type="region of interest" description="Disordered" evidence="1">
    <location>
        <begin position="44"/>
        <end position="79"/>
    </location>
</feature>
<reference evidence="2" key="1">
    <citation type="journal article" date="2018" name="J. Proteomics">
        <title>Exploring the molecular complexity of Triatoma dimidiata sialome.</title>
        <authorList>
            <person name="Santiago P.B."/>
            <person name="de Araujo C.N."/>
            <person name="Charneau S."/>
            <person name="Bastos I.M.D."/>
            <person name="Assumpcao T.C.F."/>
            <person name="Queiroz R.M.L."/>
            <person name="Praca Y.R."/>
            <person name="Cordeiro T.M."/>
            <person name="Garcia C.H.S."/>
            <person name="da Silva I.G."/>
            <person name="Raiol T."/>
            <person name="Motta F.N."/>
            <person name="de Araujo Oliveira J.V."/>
            <person name="de Sousa M.V."/>
            <person name="Ribeiro J.M.C."/>
            <person name="de Santana J.M."/>
        </authorList>
    </citation>
    <scope>NUCLEOTIDE SEQUENCE</scope>
    <source>
        <strain evidence="2">Santander</strain>
        <tissue evidence="2">Salivary glands</tissue>
    </source>
</reference>
<dbReference type="AlphaFoldDB" id="A0A0V0GCE9"/>
<evidence type="ECO:0000313" key="2">
    <source>
        <dbReference type="EMBL" id="JAP05744.1"/>
    </source>
</evidence>
<sequence length="79" mass="9119">LASTAINLLDSPIKLDVLLYVYLFVGRDRTLRYPKPHWVHIATSRKNNDSGLERKSRPRSNPSKIHHSPNKSDNNLEEK</sequence>
<feature type="non-terminal residue" evidence="2">
    <location>
        <position position="1"/>
    </location>
</feature>
<organism evidence="2">
    <name type="scientific">Triatoma dimidiata</name>
    <name type="common">Kissing bug</name>
    <name type="synonym">Meccus dimidiatus</name>
    <dbReference type="NCBI Taxonomy" id="72491"/>
    <lineage>
        <taxon>Eukaryota</taxon>
        <taxon>Metazoa</taxon>
        <taxon>Ecdysozoa</taxon>
        <taxon>Arthropoda</taxon>
        <taxon>Hexapoda</taxon>
        <taxon>Insecta</taxon>
        <taxon>Pterygota</taxon>
        <taxon>Neoptera</taxon>
        <taxon>Paraneoptera</taxon>
        <taxon>Hemiptera</taxon>
        <taxon>Heteroptera</taxon>
        <taxon>Panheteroptera</taxon>
        <taxon>Cimicomorpha</taxon>
        <taxon>Reduviidae</taxon>
        <taxon>Triatominae</taxon>
        <taxon>Triatoma</taxon>
    </lineage>
</organism>
<evidence type="ECO:0000256" key="1">
    <source>
        <dbReference type="SAM" id="MobiDB-lite"/>
    </source>
</evidence>